<dbReference type="InterPro" id="IPR000150">
    <property type="entry name" value="Cof"/>
</dbReference>
<evidence type="ECO:0000313" key="1">
    <source>
        <dbReference type="EMBL" id="MBO0476030.1"/>
    </source>
</evidence>
<evidence type="ECO:0000313" key="2">
    <source>
        <dbReference type="Proteomes" id="UP000664857"/>
    </source>
</evidence>
<dbReference type="PROSITE" id="PS01229">
    <property type="entry name" value="COF_2"/>
    <property type="match status" value="1"/>
</dbReference>
<reference evidence="1 2" key="1">
    <citation type="submission" date="2021-03" db="EMBL/GenBank/DDBJ databases">
        <title>Enterococcal diversity collection.</title>
        <authorList>
            <person name="Gilmore M.S."/>
            <person name="Schwartzman J."/>
            <person name="Van Tyne D."/>
            <person name="Martin M."/>
            <person name="Earl A.M."/>
            <person name="Manson A.L."/>
            <person name="Straub T."/>
            <person name="Salamzade R."/>
            <person name="Saavedra J."/>
            <person name="Lebreton F."/>
            <person name="Prichula J."/>
            <person name="Schaufler K."/>
            <person name="Gaca A."/>
            <person name="Sgardioli B."/>
            <person name="Wagenaar J."/>
            <person name="Strong T."/>
        </authorList>
    </citation>
    <scope>NUCLEOTIDE SEQUENCE [LARGE SCALE GENOMIC DNA]</scope>
    <source>
        <strain evidence="1 2">DIV0080</strain>
    </source>
</reference>
<keyword evidence="2" id="KW-1185">Reference proteome</keyword>
<dbReference type="EMBL" id="JAFLVX010000009">
    <property type="protein sequence ID" value="MBO0476030.1"/>
    <property type="molecule type" value="Genomic_DNA"/>
</dbReference>
<comment type="caution">
    <text evidence="1">The sequence shown here is derived from an EMBL/GenBank/DDBJ whole genome shotgun (WGS) entry which is preliminary data.</text>
</comment>
<proteinExistence type="predicted"/>
<dbReference type="SUPFAM" id="SSF56784">
    <property type="entry name" value="HAD-like"/>
    <property type="match status" value="1"/>
</dbReference>
<dbReference type="InterPro" id="IPR006379">
    <property type="entry name" value="HAD-SF_hydro_IIB"/>
</dbReference>
<dbReference type="NCBIfam" id="TIGR00099">
    <property type="entry name" value="Cof-subfamily"/>
    <property type="match status" value="1"/>
</dbReference>
<sequence>MSERTKEALMTAQKKGVKVILASGRPTTGMLDLAEELELGTYGGLVVSYNGSKVIDCQSGQEIYNQALSIEEGKAVLEHMKQFDVTVMIDKDDYMYVNDVFSCTLEFRGQPLNVVEYEARGGKYKLCEKDDLAAFLDYPINKILTAGKPNYLKTAHHDMMAPFKDKLNCVFTADFYFEFTAKGIDKAKALDTVLTPMGIAAKDVIAFGDGHNDATMLAYAGLGVAMGNAVPELKELADTVTKSNDEDGIVTILTKYL</sequence>
<organism evidence="1 2">
    <name type="scientific">Candidatus Vagococcus giribetii</name>
    <dbReference type="NCBI Taxonomy" id="2230876"/>
    <lineage>
        <taxon>Bacteria</taxon>
        <taxon>Bacillati</taxon>
        <taxon>Bacillota</taxon>
        <taxon>Bacilli</taxon>
        <taxon>Lactobacillales</taxon>
        <taxon>Enterococcaceae</taxon>
        <taxon>Vagococcus</taxon>
    </lineage>
</organism>
<dbReference type="Proteomes" id="UP000664857">
    <property type="component" value="Unassembled WGS sequence"/>
</dbReference>
<dbReference type="InterPro" id="IPR023214">
    <property type="entry name" value="HAD_sf"/>
</dbReference>
<accession>A0ABS3HRT5</accession>
<dbReference type="Gene3D" id="3.40.50.1000">
    <property type="entry name" value="HAD superfamily/HAD-like"/>
    <property type="match status" value="1"/>
</dbReference>
<name>A0ABS3HRT5_9ENTE</name>
<dbReference type="Pfam" id="PF08282">
    <property type="entry name" value="Hydrolase_3"/>
    <property type="match status" value="1"/>
</dbReference>
<gene>
    <name evidence="1" type="ORF">DOK76_03040</name>
</gene>
<dbReference type="NCBIfam" id="TIGR01484">
    <property type="entry name" value="HAD-SF-IIB"/>
    <property type="match status" value="1"/>
</dbReference>
<dbReference type="InterPro" id="IPR036412">
    <property type="entry name" value="HAD-like_sf"/>
</dbReference>
<dbReference type="Gene3D" id="3.30.1240.10">
    <property type="match status" value="1"/>
</dbReference>
<dbReference type="PANTHER" id="PTHR10000">
    <property type="entry name" value="PHOSPHOSERINE PHOSPHATASE"/>
    <property type="match status" value="1"/>
</dbReference>
<protein>
    <submittedName>
        <fullName evidence="1">HAD family phosphatase</fullName>
    </submittedName>
</protein>
<dbReference type="CDD" id="cd07516">
    <property type="entry name" value="HAD_Pase"/>
    <property type="match status" value="1"/>
</dbReference>
<dbReference type="PANTHER" id="PTHR10000:SF8">
    <property type="entry name" value="HAD SUPERFAMILY HYDROLASE-LIKE, TYPE 3"/>
    <property type="match status" value="1"/>
</dbReference>